<keyword evidence="2" id="KW-0677">Repeat</keyword>
<dbReference type="VEuPathDB" id="FungiDB:SeMB42_g06751"/>
<accession>A0A507BZB9</accession>
<organism evidence="6 7">
    <name type="scientific">Synchytrium endobioticum</name>
    <dbReference type="NCBI Taxonomy" id="286115"/>
    <lineage>
        <taxon>Eukaryota</taxon>
        <taxon>Fungi</taxon>
        <taxon>Fungi incertae sedis</taxon>
        <taxon>Chytridiomycota</taxon>
        <taxon>Chytridiomycota incertae sedis</taxon>
        <taxon>Chytridiomycetes</taxon>
        <taxon>Synchytriales</taxon>
        <taxon>Synchytriaceae</taxon>
        <taxon>Synchytrium</taxon>
    </lineage>
</organism>
<evidence type="ECO:0000256" key="2">
    <source>
        <dbReference type="ARBA" id="ARBA00022737"/>
    </source>
</evidence>
<dbReference type="Gene3D" id="2.130.10.10">
    <property type="entry name" value="YVTN repeat-like/Quinoprotein amine dehydrogenase"/>
    <property type="match status" value="1"/>
</dbReference>
<dbReference type="SMART" id="SM00320">
    <property type="entry name" value="WD40"/>
    <property type="match status" value="3"/>
</dbReference>
<dbReference type="PANTHER" id="PTHR19872:SF9">
    <property type="entry name" value="UBIQUITIN-BINDING SDF UBIQUITIN LIGASE COMPLEX SUBUNIT"/>
    <property type="match status" value="1"/>
</dbReference>
<feature type="domain" description="F-box" evidence="5">
    <location>
        <begin position="282"/>
        <end position="328"/>
    </location>
</feature>
<gene>
    <name evidence="6" type="ORF">SeLEV6574_g08269</name>
</gene>
<keyword evidence="3" id="KW-0833">Ubl conjugation pathway</keyword>
<dbReference type="Proteomes" id="UP000320475">
    <property type="component" value="Unassembled WGS sequence"/>
</dbReference>
<dbReference type="SUPFAM" id="SSF81383">
    <property type="entry name" value="F-box domain"/>
    <property type="match status" value="1"/>
</dbReference>
<reference evidence="6 7" key="1">
    <citation type="journal article" date="2019" name="Sci. Rep.">
        <title>Comparative genomics of chytrid fungi reveal insights into the obligate biotrophic and pathogenic lifestyle of Synchytrium endobioticum.</title>
        <authorList>
            <person name="van de Vossenberg B.T.L.H."/>
            <person name="Warris S."/>
            <person name="Nguyen H.D.T."/>
            <person name="van Gent-Pelzer M.P.E."/>
            <person name="Joly D.L."/>
            <person name="van de Geest H.C."/>
            <person name="Bonants P.J.M."/>
            <person name="Smith D.S."/>
            <person name="Levesque C.A."/>
            <person name="van der Lee T.A.J."/>
        </authorList>
    </citation>
    <scope>NUCLEOTIDE SEQUENCE [LARGE SCALE GENOMIC DNA]</scope>
    <source>
        <strain evidence="6 7">LEV6574</strain>
    </source>
</reference>
<sequence>MACSAHACAPHIQPVSRPECASIYQVSLVCATNGVDYDDKDDEMKEMPDIREMSLREELNQAQLPAKEKGRRLKLLDQPWTYSNDQWKEKTGINLHHRLNQVRLLKHPHVQQIMADIPSACTSQYQDYIHRPRYLVRHLETLVDYHDKAKSSRWDRYKRKQRALHKISEYTSIVSRAHLSVTSTPIILTTTATAITHSASHELQLDIVPPTNVQTLPQPTHRQHRTIWRLLVMESNAEVVLKQFRNLSSADRFEFISGFLDSLAPPELRRLHHGFWNRRYGLDILSELPHEIACHVLSFLPVSSLPVAGRVSKRWKEIVDDPVAWSNAFKATIGLFNTTKPSAASLPATDYKTDVKNLLTKVHTWTKAEMEIGFVPLPVASRYTALKLVCFPDEQKERVVVGTGSRQLIVYENFSDPQQVAWWEAHSISVLEGTPEIIVTGSYDQTIQVWDWEGKRLQTMNGHLNSIACLALHGEVLFSAGTDKSLIAWNWRSGKRLKLIPKANVSSLIVADNVLISASFDGTVNLHSIDPPLQLLARISVAATITHLDYSNSMLVATVPDGLEVGRLDLRNFDQKEFENGLCFVQAASAGMVRWAVGGYLFVVARMDGLELWSVKNSHQSSKTSQPWTCSFVRTLRDKSAGVVCAFETDTNGLWVVTKQSAFTSHSCYVPSLPGCPWRTDGGYIERNGNLVKTARFNAYEYVDTLSEHD</sequence>
<name>A0A507BZB9_9FUNG</name>
<keyword evidence="1 4" id="KW-0853">WD repeat</keyword>
<dbReference type="PROSITE" id="PS50082">
    <property type="entry name" value="WD_REPEATS_2"/>
    <property type="match status" value="2"/>
</dbReference>
<dbReference type="Gene3D" id="1.20.1280.50">
    <property type="match status" value="1"/>
</dbReference>
<evidence type="ECO:0000259" key="5">
    <source>
        <dbReference type="PROSITE" id="PS50181"/>
    </source>
</evidence>
<dbReference type="Pfam" id="PF12937">
    <property type="entry name" value="F-box-like"/>
    <property type="match status" value="1"/>
</dbReference>
<dbReference type="InterPro" id="IPR051075">
    <property type="entry name" value="SCF_subunit_WD-repeat"/>
</dbReference>
<dbReference type="EMBL" id="QEAM01000813">
    <property type="protein sequence ID" value="TPX34620.1"/>
    <property type="molecule type" value="Genomic_DNA"/>
</dbReference>
<dbReference type="InterPro" id="IPR015943">
    <property type="entry name" value="WD40/YVTN_repeat-like_dom_sf"/>
</dbReference>
<dbReference type="InterPro" id="IPR036047">
    <property type="entry name" value="F-box-like_dom_sf"/>
</dbReference>
<evidence type="ECO:0000256" key="1">
    <source>
        <dbReference type="ARBA" id="ARBA00022574"/>
    </source>
</evidence>
<feature type="repeat" description="WD" evidence="4">
    <location>
        <begin position="460"/>
        <end position="499"/>
    </location>
</feature>
<evidence type="ECO:0000256" key="4">
    <source>
        <dbReference type="PROSITE-ProRule" id="PRU00221"/>
    </source>
</evidence>
<dbReference type="PROSITE" id="PS50181">
    <property type="entry name" value="FBOX"/>
    <property type="match status" value="1"/>
</dbReference>
<dbReference type="InterPro" id="IPR001680">
    <property type="entry name" value="WD40_rpt"/>
</dbReference>
<dbReference type="Pfam" id="PF00400">
    <property type="entry name" value="WD40"/>
    <property type="match status" value="2"/>
</dbReference>
<evidence type="ECO:0000313" key="7">
    <source>
        <dbReference type="Proteomes" id="UP000320475"/>
    </source>
</evidence>
<dbReference type="OrthoDB" id="2144374at2759"/>
<evidence type="ECO:0000313" key="6">
    <source>
        <dbReference type="EMBL" id="TPX34620.1"/>
    </source>
</evidence>
<proteinExistence type="predicted"/>
<dbReference type="VEuPathDB" id="FungiDB:SeMB42_g05927"/>
<dbReference type="AlphaFoldDB" id="A0A507BZB9"/>
<protein>
    <recommendedName>
        <fullName evidence="5">F-box domain-containing protein</fullName>
    </recommendedName>
</protein>
<dbReference type="SMART" id="SM00256">
    <property type="entry name" value="FBOX"/>
    <property type="match status" value="1"/>
</dbReference>
<dbReference type="PANTHER" id="PTHR19872">
    <property type="entry name" value="UBIQUITIN LIGASE SPECIFICITY FACTOR/HREP PROTEIN"/>
    <property type="match status" value="1"/>
</dbReference>
<dbReference type="InterPro" id="IPR036322">
    <property type="entry name" value="WD40_repeat_dom_sf"/>
</dbReference>
<comment type="caution">
    <text evidence="6">The sequence shown here is derived from an EMBL/GenBank/DDBJ whole genome shotgun (WGS) entry which is preliminary data.</text>
</comment>
<evidence type="ECO:0000256" key="3">
    <source>
        <dbReference type="ARBA" id="ARBA00022786"/>
    </source>
</evidence>
<dbReference type="SUPFAM" id="SSF50978">
    <property type="entry name" value="WD40 repeat-like"/>
    <property type="match status" value="1"/>
</dbReference>
<feature type="repeat" description="WD" evidence="4">
    <location>
        <begin position="438"/>
        <end position="451"/>
    </location>
</feature>
<dbReference type="InterPro" id="IPR001810">
    <property type="entry name" value="F-box_dom"/>
</dbReference>